<dbReference type="FunFam" id="3.20.20.70:FF:000075">
    <property type="entry name" value="Tryptophan biosynthesis protein TRP1"/>
    <property type="match status" value="1"/>
</dbReference>
<dbReference type="HAMAP" id="MF_00135">
    <property type="entry name" value="PRAI"/>
    <property type="match status" value="1"/>
</dbReference>
<dbReference type="GO" id="GO:0000162">
    <property type="term" value="P:L-tryptophan biosynthetic process"/>
    <property type="evidence" value="ECO:0007669"/>
    <property type="project" value="UniProtKB-UniRule"/>
</dbReference>
<organism evidence="12 13">
    <name type="scientific">Trichococcus palustris</name>
    <dbReference type="NCBI Taxonomy" id="140314"/>
    <lineage>
        <taxon>Bacteria</taxon>
        <taxon>Bacillati</taxon>
        <taxon>Bacillota</taxon>
        <taxon>Bacilli</taxon>
        <taxon>Lactobacillales</taxon>
        <taxon>Carnobacteriaceae</taxon>
        <taxon>Trichococcus</taxon>
    </lineage>
</organism>
<dbReference type="InterPro" id="IPR001240">
    <property type="entry name" value="PRAI_dom"/>
</dbReference>
<evidence type="ECO:0000259" key="11">
    <source>
        <dbReference type="Pfam" id="PF00697"/>
    </source>
</evidence>
<keyword evidence="8 10" id="KW-0057">Aromatic amino acid biosynthesis</keyword>
<evidence type="ECO:0000313" key="12">
    <source>
        <dbReference type="EMBL" id="CZQ88889.1"/>
    </source>
</evidence>
<dbReference type="CDD" id="cd00405">
    <property type="entry name" value="PRAI"/>
    <property type="match status" value="1"/>
</dbReference>
<evidence type="ECO:0000256" key="7">
    <source>
        <dbReference type="ARBA" id="ARBA00022822"/>
    </source>
</evidence>
<evidence type="ECO:0000256" key="9">
    <source>
        <dbReference type="ARBA" id="ARBA00023235"/>
    </source>
</evidence>
<protein>
    <recommendedName>
        <fullName evidence="5 10">N-(5'-phosphoribosyl)anthranilate isomerase</fullName>
        <shortName evidence="10">PRAI</shortName>
        <ecNumber evidence="4 10">5.3.1.24</ecNumber>
    </recommendedName>
</protein>
<evidence type="ECO:0000256" key="3">
    <source>
        <dbReference type="ARBA" id="ARBA00007571"/>
    </source>
</evidence>
<dbReference type="RefSeq" id="WP_087032293.1">
    <property type="nucleotide sequence ID" value="NZ_FJNE01000003.1"/>
</dbReference>
<dbReference type="AlphaFoldDB" id="A0A143YHS4"/>
<name>A0A143YHS4_9LACT</name>
<evidence type="ECO:0000256" key="2">
    <source>
        <dbReference type="ARBA" id="ARBA00004664"/>
    </source>
</evidence>
<evidence type="ECO:0000256" key="8">
    <source>
        <dbReference type="ARBA" id="ARBA00023141"/>
    </source>
</evidence>
<comment type="catalytic activity">
    <reaction evidence="1 10">
        <text>N-(5-phospho-beta-D-ribosyl)anthranilate = 1-(2-carboxyphenylamino)-1-deoxy-D-ribulose 5-phosphate</text>
        <dbReference type="Rhea" id="RHEA:21540"/>
        <dbReference type="ChEBI" id="CHEBI:18277"/>
        <dbReference type="ChEBI" id="CHEBI:58613"/>
        <dbReference type="EC" id="5.3.1.24"/>
    </reaction>
</comment>
<keyword evidence="9 10" id="KW-0413">Isomerase</keyword>
<dbReference type="EC" id="5.3.1.24" evidence="4 10"/>
<dbReference type="Gene3D" id="3.20.20.70">
    <property type="entry name" value="Aldolase class I"/>
    <property type="match status" value="1"/>
</dbReference>
<dbReference type="EMBL" id="FJNE01000003">
    <property type="protein sequence ID" value="CZQ88889.1"/>
    <property type="molecule type" value="Genomic_DNA"/>
</dbReference>
<dbReference type="InterPro" id="IPR013785">
    <property type="entry name" value="Aldolase_TIM"/>
</dbReference>
<dbReference type="STRING" id="140314.SAMN04488076_11333"/>
<accession>A0A143YHS4</accession>
<dbReference type="Pfam" id="PF00697">
    <property type="entry name" value="PRAI"/>
    <property type="match status" value="1"/>
</dbReference>
<dbReference type="Proteomes" id="UP000242754">
    <property type="component" value="Unassembled WGS sequence"/>
</dbReference>
<reference evidence="12 13" key="1">
    <citation type="submission" date="2016-02" db="EMBL/GenBank/DDBJ databases">
        <authorList>
            <person name="Wen L."/>
            <person name="He K."/>
            <person name="Yang H."/>
        </authorList>
    </citation>
    <scope>NUCLEOTIDE SEQUENCE [LARGE SCALE GENOMIC DNA]</scope>
    <source>
        <strain evidence="12">Trichococcus palustris</strain>
    </source>
</reference>
<keyword evidence="13" id="KW-1185">Reference proteome</keyword>
<comment type="similarity">
    <text evidence="3 10">Belongs to the TrpF family.</text>
</comment>
<sequence>MTKIKVCGLRRPEDVAYVNELKPDYVGFVFAESKRRVTAAAAAKLASGLDPAIKKVGIFVDEDPEVVRSIAEQVPLDILQFHGHESPAYLESFGDKEIWKALPIATKEDIGQMARYPQNTLLLDAKVSGASGGSGVPFDWDLLSGADLDRGRIVLAGGLNPDNVAQAIEKVRPFAVDVSSGVETDGFKDYQKMKTFIEKVRLAPQ</sequence>
<dbReference type="PANTHER" id="PTHR42894:SF1">
    <property type="entry name" value="N-(5'-PHOSPHORIBOSYL)ANTHRANILATE ISOMERASE"/>
    <property type="match status" value="1"/>
</dbReference>
<evidence type="ECO:0000256" key="10">
    <source>
        <dbReference type="HAMAP-Rule" id="MF_00135"/>
    </source>
</evidence>
<evidence type="ECO:0000256" key="4">
    <source>
        <dbReference type="ARBA" id="ARBA00012572"/>
    </source>
</evidence>
<dbReference type="UniPathway" id="UPA00035">
    <property type="reaction ID" value="UER00042"/>
</dbReference>
<proteinExistence type="inferred from homology"/>
<evidence type="ECO:0000256" key="6">
    <source>
        <dbReference type="ARBA" id="ARBA00022605"/>
    </source>
</evidence>
<evidence type="ECO:0000256" key="5">
    <source>
        <dbReference type="ARBA" id="ARBA00022272"/>
    </source>
</evidence>
<feature type="domain" description="N-(5'phosphoribosyl) anthranilate isomerase (PRAI)" evidence="11">
    <location>
        <begin position="5"/>
        <end position="198"/>
    </location>
</feature>
<evidence type="ECO:0000256" key="1">
    <source>
        <dbReference type="ARBA" id="ARBA00001164"/>
    </source>
</evidence>
<dbReference type="SUPFAM" id="SSF51366">
    <property type="entry name" value="Ribulose-phoshate binding barrel"/>
    <property type="match status" value="1"/>
</dbReference>
<evidence type="ECO:0000313" key="13">
    <source>
        <dbReference type="Proteomes" id="UP000242754"/>
    </source>
</evidence>
<comment type="pathway">
    <text evidence="2 10">Amino-acid biosynthesis; L-tryptophan biosynthesis; L-tryptophan from chorismate: step 3/5.</text>
</comment>
<keyword evidence="6 10" id="KW-0028">Amino-acid biosynthesis</keyword>
<gene>
    <name evidence="10" type="primary">trpF</name>
    <name evidence="12" type="ORF">Tpal_1063</name>
</gene>
<dbReference type="InterPro" id="IPR011060">
    <property type="entry name" value="RibuloseP-bd_barrel"/>
</dbReference>
<keyword evidence="7 10" id="KW-0822">Tryptophan biosynthesis</keyword>
<dbReference type="GO" id="GO:0004640">
    <property type="term" value="F:phosphoribosylanthranilate isomerase activity"/>
    <property type="evidence" value="ECO:0007669"/>
    <property type="project" value="UniProtKB-UniRule"/>
</dbReference>
<dbReference type="InterPro" id="IPR044643">
    <property type="entry name" value="TrpF_fam"/>
</dbReference>
<dbReference type="PANTHER" id="PTHR42894">
    <property type="entry name" value="N-(5'-PHOSPHORIBOSYL)ANTHRANILATE ISOMERASE"/>
    <property type="match status" value="1"/>
</dbReference>
<dbReference type="OrthoDB" id="9786954at2"/>